<dbReference type="RefSeq" id="WP_114916646.1">
    <property type="nucleotide sequence ID" value="NZ_CP024848.1"/>
</dbReference>
<keyword evidence="2" id="KW-1185">Reference proteome</keyword>
<proteinExistence type="predicted"/>
<dbReference type="OrthoDB" id="2474248at2"/>
<protein>
    <submittedName>
        <fullName evidence="1">Stage VI sporulation protein F</fullName>
    </submittedName>
</protein>
<reference evidence="2" key="1">
    <citation type="submission" date="2017-11" db="EMBL/GenBank/DDBJ databases">
        <authorList>
            <person name="Zhu W."/>
        </authorList>
    </citation>
    <scope>NUCLEOTIDE SEQUENCE [LARGE SCALE GENOMIC DNA]</scope>
    <source>
        <strain evidence="2">160</strain>
    </source>
</reference>
<organism evidence="1 2">
    <name type="scientific">Oceanobacillus zhaokaii</name>
    <dbReference type="NCBI Taxonomy" id="2052660"/>
    <lineage>
        <taxon>Bacteria</taxon>
        <taxon>Bacillati</taxon>
        <taxon>Bacillota</taxon>
        <taxon>Bacilli</taxon>
        <taxon>Bacillales</taxon>
        <taxon>Bacillaceae</taxon>
        <taxon>Oceanobacillus</taxon>
    </lineage>
</organism>
<dbReference type="Pfam" id="PF14069">
    <property type="entry name" value="SpoVIF"/>
    <property type="match status" value="1"/>
</dbReference>
<accession>A0A345PH76</accession>
<dbReference type="KEGG" id="ocn:CUC15_10675"/>
<dbReference type="Proteomes" id="UP000253908">
    <property type="component" value="Chromosome"/>
</dbReference>
<dbReference type="InterPro" id="IPR025942">
    <property type="entry name" value="SpoVIF"/>
</dbReference>
<evidence type="ECO:0000313" key="2">
    <source>
        <dbReference type="Proteomes" id="UP000253908"/>
    </source>
</evidence>
<gene>
    <name evidence="1" type="ORF">CUC15_10675</name>
</gene>
<sequence>MNNFQKGLFDKIQQNANINPNDILKVADSVKNANFSDEKTVRNLVRNLVKLANKPISKEKEDKIVQSIVKNKIPTDAQSLNQLFKK</sequence>
<name>A0A345PH76_9BACI</name>
<dbReference type="AlphaFoldDB" id="A0A345PH76"/>
<evidence type="ECO:0000313" key="1">
    <source>
        <dbReference type="EMBL" id="AXI09356.1"/>
    </source>
</evidence>
<dbReference type="EMBL" id="CP024848">
    <property type="protein sequence ID" value="AXI09356.1"/>
    <property type="molecule type" value="Genomic_DNA"/>
</dbReference>